<keyword evidence="5 10" id="KW-0547">Nucleotide-binding</keyword>
<dbReference type="InterPro" id="IPR004500">
    <property type="entry name" value="Pro-tRNA-synth_IIa_bac-type"/>
</dbReference>
<dbReference type="Pfam" id="PF00587">
    <property type="entry name" value="tRNA-synt_2b"/>
    <property type="match status" value="1"/>
</dbReference>
<dbReference type="GO" id="GO:0140096">
    <property type="term" value="F:catalytic activity, acting on a protein"/>
    <property type="evidence" value="ECO:0007669"/>
    <property type="project" value="UniProtKB-ARBA"/>
</dbReference>
<dbReference type="GO" id="GO:0016740">
    <property type="term" value="F:transferase activity"/>
    <property type="evidence" value="ECO:0007669"/>
    <property type="project" value="UniProtKB-ARBA"/>
</dbReference>
<dbReference type="FunFam" id="3.40.50.800:FF:000011">
    <property type="entry name" value="Proline--tRNA ligase"/>
    <property type="match status" value="1"/>
</dbReference>
<dbReference type="NCBIfam" id="TIGR00409">
    <property type="entry name" value="proS_fam_II"/>
    <property type="match status" value="1"/>
</dbReference>
<comment type="function">
    <text evidence="10">Catalyzes the attachment of proline to tRNA(Pro) in a two-step reaction: proline is first activated by ATP to form Pro-AMP and then transferred to the acceptor end of tRNA(Pro). As ProRS can inadvertently accommodate and process non-cognate amino acids such as alanine and cysteine, to avoid such errors it has two additional distinct editing activities against alanine. One activity is designated as 'pretransfer' editing and involves the tRNA(Pro)-independent hydrolysis of activated Ala-AMP. The other activity is designated 'posttransfer' editing and involves deacylation of mischarged Ala-tRNA(Pro). The misacylated Cys-tRNA(Pro) is not edited by ProRS.</text>
</comment>
<dbReference type="GO" id="GO:0004827">
    <property type="term" value="F:proline-tRNA ligase activity"/>
    <property type="evidence" value="ECO:0007669"/>
    <property type="project" value="UniProtKB-UniRule"/>
</dbReference>
<gene>
    <name evidence="10" type="primary">proS</name>
    <name evidence="12" type="ORF">CGZ90_02675</name>
</gene>
<dbReference type="InterPro" id="IPR044140">
    <property type="entry name" value="ProRS_anticodon_short"/>
</dbReference>
<comment type="domain">
    <text evidence="10">Consists of three domains: the N-terminal catalytic domain, the editing domain and the C-terminal anticodon-binding domain.</text>
</comment>
<comment type="caution">
    <text evidence="12">The sequence shown here is derived from an EMBL/GenBank/DDBJ whole genome shotgun (WGS) entry which is preliminary data.</text>
</comment>
<evidence type="ECO:0000313" key="13">
    <source>
        <dbReference type="Proteomes" id="UP000215059"/>
    </source>
</evidence>
<evidence type="ECO:0000256" key="2">
    <source>
        <dbReference type="ARBA" id="ARBA00011738"/>
    </source>
</evidence>
<dbReference type="PRINTS" id="PR01046">
    <property type="entry name" value="TRNASYNTHPRO"/>
</dbReference>
<evidence type="ECO:0000256" key="4">
    <source>
        <dbReference type="ARBA" id="ARBA00022598"/>
    </source>
</evidence>
<evidence type="ECO:0000256" key="5">
    <source>
        <dbReference type="ARBA" id="ARBA00022741"/>
    </source>
</evidence>
<dbReference type="HAMAP" id="MF_01569">
    <property type="entry name" value="Pro_tRNA_synth_type1"/>
    <property type="match status" value="1"/>
</dbReference>
<dbReference type="PIRSF" id="PIRSF001535">
    <property type="entry name" value="ProRS_1"/>
    <property type="match status" value="1"/>
</dbReference>
<dbReference type="EMBL" id="NOII01000001">
    <property type="protein sequence ID" value="OYD58824.1"/>
    <property type="molecule type" value="Genomic_DNA"/>
</dbReference>
<comment type="subunit">
    <text evidence="2 10">Homodimer.</text>
</comment>
<evidence type="ECO:0000259" key="11">
    <source>
        <dbReference type="PROSITE" id="PS50862"/>
    </source>
</evidence>
<organism evidence="12 13">
    <name type="scientific">Fictibacillus aquaticus</name>
    <dbReference type="NCBI Taxonomy" id="2021314"/>
    <lineage>
        <taxon>Bacteria</taxon>
        <taxon>Bacillati</taxon>
        <taxon>Bacillota</taxon>
        <taxon>Bacilli</taxon>
        <taxon>Bacillales</taxon>
        <taxon>Fictibacillaceae</taxon>
        <taxon>Fictibacillus</taxon>
    </lineage>
</organism>
<comment type="subcellular location">
    <subcellularLocation>
        <location evidence="1 10">Cytoplasm</location>
    </subcellularLocation>
</comment>
<proteinExistence type="inferred from homology"/>
<dbReference type="PANTHER" id="PTHR42753">
    <property type="entry name" value="MITOCHONDRIAL RIBOSOME PROTEIN L39/PROLYL-TRNA LIGASE FAMILY MEMBER"/>
    <property type="match status" value="1"/>
</dbReference>
<dbReference type="Gene3D" id="3.40.50.800">
    <property type="entry name" value="Anticodon-binding domain"/>
    <property type="match status" value="1"/>
</dbReference>
<dbReference type="Gene3D" id="3.90.960.10">
    <property type="entry name" value="YbaK/aminoacyl-tRNA synthetase-associated domain"/>
    <property type="match status" value="1"/>
</dbReference>
<dbReference type="SUPFAM" id="SSF52954">
    <property type="entry name" value="Class II aaRS ABD-related"/>
    <property type="match status" value="1"/>
</dbReference>
<comment type="catalytic activity">
    <reaction evidence="9 10">
        <text>tRNA(Pro) + L-proline + ATP = L-prolyl-tRNA(Pro) + AMP + diphosphate</text>
        <dbReference type="Rhea" id="RHEA:14305"/>
        <dbReference type="Rhea" id="RHEA-COMP:9700"/>
        <dbReference type="Rhea" id="RHEA-COMP:9702"/>
        <dbReference type="ChEBI" id="CHEBI:30616"/>
        <dbReference type="ChEBI" id="CHEBI:33019"/>
        <dbReference type="ChEBI" id="CHEBI:60039"/>
        <dbReference type="ChEBI" id="CHEBI:78442"/>
        <dbReference type="ChEBI" id="CHEBI:78532"/>
        <dbReference type="ChEBI" id="CHEBI:456215"/>
        <dbReference type="EC" id="6.1.1.15"/>
    </reaction>
</comment>
<dbReference type="Proteomes" id="UP000215059">
    <property type="component" value="Unassembled WGS sequence"/>
</dbReference>
<dbReference type="SUPFAM" id="SSF55826">
    <property type="entry name" value="YbaK/ProRS associated domain"/>
    <property type="match status" value="1"/>
</dbReference>
<keyword evidence="4 10" id="KW-0436">Ligase</keyword>
<dbReference type="InterPro" id="IPR007214">
    <property type="entry name" value="YbaK/aa-tRNA-synth-assoc-dom"/>
</dbReference>
<sequence length="571" mass="63644">MKQSELFLPTLREVPSDADIKSHQLLLRAGFIRQNASGIYSFLPLGKKVLQKVEAAVREEMNRAGSQEMMMPALQLADLWEESGRWQSYGPELMRLKDRHERSFALGATHEEVITSIIRDEIKSYKKLPLNLYQIQTKFRDEKRPRFGLLRGREFIMKDAYSFHHTQESLDETYETMKKAYSAIFERFKLNFRSVLADSGAIGGKDNHEFMVLSDIGEDWIAYSSESDFAANIEMAPVIDQYEMPEGEQLPIQAVDTRSARKIEEVAAELGCREDQIIKSLLFIADEKPVLVLVRGDHEVNEIKLKNVLDAEVLELASEDETAKWMGTAPGTIGPVNISGEISVIADTAVKYTKNAVCGANQESTHYINFNIDRDASAGKYADIRFIKEGDPSPDGSGTILFAKGIEVGHVFKLGKVYSEPMKAEFLDENGKNQTMIMGCYGIGVSRTLAAIAEENNDDKGLIWPLEVTPFDVHVIAVNSKNAEQAEAGEALYSQLKEAGFDCLYDDRPERAGVKFADADLIGIPVRITAGKKAGEGIVELKIRKTGESYELPVDDVLDAVKKELIKLAGN</sequence>
<dbReference type="InterPro" id="IPR002316">
    <property type="entry name" value="Pro-tRNA-ligase_IIa"/>
</dbReference>
<dbReference type="InterPro" id="IPR033730">
    <property type="entry name" value="ProRS_core_prok"/>
</dbReference>
<dbReference type="CDD" id="cd00861">
    <property type="entry name" value="ProRS_anticodon_short"/>
    <property type="match status" value="1"/>
</dbReference>
<dbReference type="Gene3D" id="3.30.930.10">
    <property type="entry name" value="Bira Bifunctional Protein, Domain 2"/>
    <property type="match status" value="2"/>
</dbReference>
<dbReference type="PROSITE" id="PS50862">
    <property type="entry name" value="AA_TRNA_LIGASE_II"/>
    <property type="match status" value="1"/>
</dbReference>
<keyword evidence="7 10" id="KW-0648">Protein biosynthesis</keyword>
<reference evidence="12 13" key="1">
    <citation type="submission" date="2017-07" db="EMBL/GenBank/DDBJ databases">
        <title>Fictibacillus sp. nov. GDSW-R2A3 Genome sequencing and assembly.</title>
        <authorList>
            <person name="Mayilraj S."/>
        </authorList>
    </citation>
    <scope>NUCLEOTIDE SEQUENCE [LARGE SCALE GENOMIC DNA]</scope>
    <source>
        <strain evidence="12 13">GDSW-R2A3</strain>
    </source>
</reference>
<evidence type="ECO:0000256" key="8">
    <source>
        <dbReference type="ARBA" id="ARBA00023146"/>
    </source>
</evidence>
<keyword evidence="6 10" id="KW-0067">ATP-binding</keyword>
<dbReference type="GO" id="GO:0005524">
    <property type="term" value="F:ATP binding"/>
    <property type="evidence" value="ECO:0007669"/>
    <property type="project" value="UniProtKB-UniRule"/>
</dbReference>
<dbReference type="OrthoDB" id="9809052at2"/>
<dbReference type="RefSeq" id="WP_094250784.1">
    <property type="nucleotide sequence ID" value="NZ_JBHLXL010000001.1"/>
</dbReference>
<dbReference type="NCBIfam" id="NF006625">
    <property type="entry name" value="PRK09194.1"/>
    <property type="match status" value="1"/>
</dbReference>
<evidence type="ECO:0000256" key="9">
    <source>
        <dbReference type="ARBA" id="ARBA00047671"/>
    </source>
</evidence>
<dbReference type="InterPro" id="IPR023717">
    <property type="entry name" value="Pro-tRNA-Synthase_IIa_type1"/>
</dbReference>
<feature type="domain" description="Aminoacyl-transfer RNA synthetases class-II family profile" evidence="11">
    <location>
        <begin position="38"/>
        <end position="465"/>
    </location>
</feature>
<dbReference type="InterPro" id="IPR050062">
    <property type="entry name" value="Pro-tRNA_synthetase"/>
</dbReference>
<evidence type="ECO:0000256" key="10">
    <source>
        <dbReference type="HAMAP-Rule" id="MF_01569"/>
    </source>
</evidence>
<dbReference type="Pfam" id="PF04073">
    <property type="entry name" value="tRNA_edit"/>
    <property type="match status" value="1"/>
</dbReference>
<evidence type="ECO:0000313" key="12">
    <source>
        <dbReference type="EMBL" id="OYD58824.1"/>
    </source>
</evidence>
<dbReference type="InterPro" id="IPR002314">
    <property type="entry name" value="aa-tRNA-synt_IIb"/>
</dbReference>
<keyword evidence="8 10" id="KW-0030">Aminoacyl-tRNA synthetase</keyword>
<dbReference type="Pfam" id="PF03129">
    <property type="entry name" value="HGTP_anticodon"/>
    <property type="match status" value="1"/>
</dbReference>
<dbReference type="FunFam" id="3.30.930.10:FF:000043">
    <property type="entry name" value="Proline--tRNA ligase"/>
    <property type="match status" value="1"/>
</dbReference>
<evidence type="ECO:0000256" key="6">
    <source>
        <dbReference type="ARBA" id="ARBA00022840"/>
    </source>
</evidence>
<evidence type="ECO:0000256" key="1">
    <source>
        <dbReference type="ARBA" id="ARBA00004496"/>
    </source>
</evidence>
<dbReference type="InterPro" id="IPR045864">
    <property type="entry name" value="aa-tRNA-synth_II/BPL/LPL"/>
</dbReference>
<dbReference type="InterPro" id="IPR006195">
    <property type="entry name" value="aa-tRNA-synth_II"/>
</dbReference>
<dbReference type="PANTHER" id="PTHR42753:SF2">
    <property type="entry name" value="PROLINE--TRNA LIGASE"/>
    <property type="match status" value="1"/>
</dbReference>
<dbReference type="InterPro" id="IPR004154">
    <property type="entry name" value="Anticodon-bd"/>
</dbReference>
<dbReference type="GO" id="GO:0005829">
    <property type="term" value="C:cytosol"/>
    <property type="evidence" value="ECO:0007669"/>
    <property type="project" value="TreeGrafter"/>
</dbReference>
<evidence type="ECO:0000256" key="3">
    <source>
        <dbReference type="ARBA" id="ARBA00022490"/>
    </source>
</evidence>
<dbReference type="CDD" id="cd00779">
    <property type="entry name" value="ProRS_core_prok"/>
    <property type="match status" value="1"/>
</dbReference>
<keyword evidence="3 10" id="KW-0963">Cytoplasm</keyword>
<keyword evidence="13" id="KW-1185">Reference proteome</keyword>
<comment type="similarity">
    <text evidence="10">Belongs to the class-II aminoacyl-tRNA synthetase family. ProS type 1 subfamily.</text>
</comment>
<dbReference type="EC" id="6.1.1.15" evidence="10"/>
<dbReference type="SUPFAM" id="SSF55681">
    <property type="entry name" value="Class II aaRS and biotin synthetases"/>
    <property type="match status" value="1"/>
</dbReference>
<dbReference type="InterPro" id="IPR036621">
    <property type="entry name" value="Anticodon-bd_dom_sf"/>
</dbReference>
<accession>A0A235FCS9</accession>
<dbReference type="InterPro" id="IPR036754">
    <property type="entry name" value="YbaK/aa-tRNA-synt-asso_dom_sf"/>
</dbReference>
<evidence type="ECO:0000256" key="7">
    <source>
        <dbReference type="ARBA" id="ARBA00022917"/>
    </source>
</evidence>
<dbReference type="GO" id="GO:0002161">
    <property type="term" value="F:aminoacyl-tRNA deacylase activity"/>
    <property type="evidence" value="ECO:0007669"/>
    <property type="project" value="InterPro"/>
</dbReference>
<dbReference type="AlphaFoldDB" id="A0A235FCS9"/>
<dbReference type="CDD" id="cd04334">
    <property type="entry name" value="ProRS-INS"/>
    <property type="match status" value="1"/>
</dbReference>
<name>A0A235FCS9_9BACL</name>
<dbReference type="GO" id="GO:0006433">
    <property type="term" value="P:prolyl-tRNA aminoacylation"/>
    <property type="evidence" value="ECO:0007669"/>
    <property type="project" value="UniProtKB-UniRule"/>
</dbReference>
<protein>
    <recommendedName>
        <fullName evidence="10">Proline--tRNA ligase</fullName>
        <ecNumber evidence="10">6.1.1.15</ecNumber>
    </recommendedName>
    <alternativeName>
        <fullName evidence="10">Prolyl-tRNA synthetase</fullName>
        <shortName evidence="10">ProRS</shortName>
    </alternativeName>
</protein>